<dbReference type="SMART" id="SM00228">
    <property type="entry name" value="PDZ"/>
    <property type="match status" value="1"/>
</dbReference>
<keyword evidence="5" id="KW-0720">Serine protease</keyword>
<evidence type="ECO:0000256" key="4">
    <source>
        <dbReference type="ARBA" id="ARBA00022801"/>
    </source>
</evidence>
<gene>
    <name evidence="10" type="ORF">SAMN05421640_1750</name>
</gene>
<protein>
    <submittedName>
        <fullName evidence="10">Do/DeqQ family serine protease</fullName>
    </submittedName>
</protein>
<organism evidence="10 11">
    <name type="scientific">Ekhidna lutea</name>
    <dbReference type="NCBI Taxonomy" id="447679"/>
    <lineage>
        <taxon>Bacteria</taxon>
        <taxon>Pseudomonadati</taxon>
        <taxon>Bacteroidota</taxon>
        <taxon>Cytophagia</taxon>
        <taxon>Cytophagales</taxon>
        <taxon>Reichenbachiellaceae</taxon>
        <taxon>Ekhidna</taxon>
    </lineage>
</organism>
<feature type="binding site" evidence="7">
    <location>
        <begin position="237"/>
        <end position="239"/>
    </location>
    <ligand>
        <name>substrate</name>
    </ligand>
</feature>
<evidence type="ECO:0000256" key="7">
    <source>
        <dbReference type="PIRSR" id="PIRSR611782-2"/>
    </source>
</evidence>
<evidence type="ECO:0000256" key="8">
    <source>
        <dbReference type="SAM" id="Phobius"/>
    </source>
</evidence>
<dbReference type="NCBIfam" id="TIGR02037">
    <property type="entry name" value="degP_htrA_DO"/>
    <property type="match status" value="1"/>
</dbReference>
<keyword evidence="4" id="KW-0378">Hydrolase</keyword>
<dbReference type="InterPro" id="IPR001478">
    <property type="entry name" value="PDZ"/>
</dbReference>
<evidence type="ECO:0000256" key="5">
    <source>
        <dbReference type="ARBA" id="ARBA00022825"/>
    </source>
</evidence>
<dbReference type="Pfam" id="PF13180">
    <property type="entry name" value="PDZ_2"/>
    <property type="match status" value="1"/>
</dbReference>
<feature type="active site" description="Charge relay system" evidence="6">
    <location>
        <position position="162"/>
    </location>
</feature>
<dbReference type="SUPFAM" id="SSF50156">
    <property type="entry name" value="PDZ domain-like"/>
    <property type="match status" value="1"/>
</dbReference>
<dbReference type="Proteomes" id="UP000198393">
    <property type="component" value="Unassembled WGS sequence"/>
</dbReference>
<dbReference type="PANTHER" id="PTHR43343">
    <property type="entry name" value="PEPTIDASE S12"/>
    <property type="match status" value="1"/>
</dbReference>
<dbReference type="PANTHER" id="PTHR43343:SF3">
    <property type="entry name" value="PROTEASE DO-LIKE 8, CHLOROPLASTIC"/>
    <property type="match status" value="1"/>
</dbReference>
<dbReference type="OrthoDB" id="9758917at2"/>
<evidence type="ECO:0000313" key="10">
    <source>
        <dbReference type="EMBL" id="SNS95146.1"/>
    </source>
</evidence>
<name>A0A239IN26_EKHLU</name>
<feature type="active site" description="Charge relay system" evidence="6">
    <location>
        <position position="132"/>
    </location>
</feature>
<keyword evidence="8" id="KW-1133">Transmembrane helix</keyword>
<sequence length="488" mass="52956">MNKRSFIMAMIFSSVFGGIVAIIGFTIINPNEKVIQTTTNGTSPVSLTNYVFDSSDFVVPDGLNFVFAAKNATPSVVHIRTTYENGMRANSQFHDFFKDYFGERYDRRGGPSRGAGSGVVISADGYIVTNNHVIENADEIEIVFNDNRSYQAKVVGTDEDTDLAVLKVAAENLVAVNYGDSDNINIGEWVLAIGNPYEFRSTVTAGIISAKGRNINILNGDYRIESFIQTDAAVNPGNSGGALVNLKGELVGINTAIASPSGAFAGYSFAVPVSLVKKVVSDLIEYGAVQRALLGISIYDVNAQVAEDNDLSVLKGIFVNGVQEGKAADEAGIERGDVIVAIDDKLVNNVAQLQEQVAIKRPGDEVEVRFIRNGKEKTVVAKLRNEEGTLDIIEVASDYRIEGATFVDVSDALKDRLDIDGGVQIKELGEGKWRDVRMKEGFIITGIDNEKIQNIRDLENYFKRPRTDGILIEGVYPDGSKAHYGLGL</sequence>
<evidence type="ECO:0000256" key="2">
    <source>
        <dbReference type="ARBA" id="ARBA00022729"/>
    </source>
</evidence>
<dbReference type="InterPro" id="IPR051201">
    <property type="entry name" value="Chloro_Bact_Ser_Proteases"/>
</dbReference>
<evidence type="ECO:0000256" key="1">
    <source>
        <dbReference type="ARBA" id="ARBA00022670"/>
    </source>
</evidence>
<dbReference type="GO" id="GO:0004252">
    <property type="term" value="F:serine-type endopeptidase activity"/>
    <property type="evidence" value="ECO:0007669"/>
    <property type="project" value="InterPro"/>
</dbReference>
<keyword evidence="8" id="KW-0472">Membrane</keyword>
<dbReference type="InterPro" id="IPR036034">
    <property type="entry name" value="PDZ_sf"/>
</dbReference>
<feature type="binding site" evidence="7">
    <location>
        <position position="132"/>
    </location>
    <ligand>
        <name>substrate</name>
    </ligand>
</feature>
<dbReference type="GO" id="GO:0006508">
    <property type="term" value="P:proteolysis"/>
    <property type="evidence" value="ECO:0007669"/>
    <property type="project" value="UniProtKB-KW"/>
</dbReference>
<dbReference type="Pfam" id="PF13365">
    <property type="entry name" value="Trypsin_2"/>
    <property type="match status" value="1"/>
</dbReference>
<dbReference type="RefSeq" id="WP_089356493.1">
    <property type="nucleotide sequence ID" value="NZ_FZPD01000003.1"/>
</dbReference>
<dbReference type="InterPro" id="IPR009003">
    <property type="entry name" value="Peptidase_S1_PA"/>
</dbReference>
<feature type="active site" description="Charge relay system" evidence="6">
    <location>
        <position position="239"/>
    </location>
</feature>
<reference evidence="10 11" key="1">
    <citation type="submission" date="2017-06" db="EMBL/GenBank/DDBJ databases">
        <authorList>
            <person name="Kim H.J."/>
            <person name="Triplett B.A."/>
        </authorList>
    </citation>
    <scope>NUCLEOTIDE SEQUENCE [LARGE SCALE GENOMIC DNA]</scope>
    <source>
        <strain evidence="10 11">DSM 19307</strain>
    </source>
</reference>
<keyword evidence="3" id="KW-0677">Repeat</keyword>
<evidence type="ECO:0000256" key="6">
    <source>
        <dbReference type="PIRSR" id="PIRSR611782-1"/>
    </source>
</evidence>
<dbReference type="Gene3D" id="2.40.10.120">
    <property type="match status" value="1"/>
</dbReference>
<feature type="domain" description="PDZ" evidence="9">
    <location>
        <begin position="283"/>
        <end position="374"/>
    </location>
</feature>
<dbReference type="AlphaFoldDB" id="A0A239IN26"/>
<dbReference type="InterPro" id="IPR011782">
    <property type="entry name" value="Pept_S1C_Do"/>
</dbReference>
<feature type="transmembrane region" description="Helical" evidence="8">
    <location>
        <begin position="7"/>
        <end position="28"/>
    </location>
</feature>
<evidence type="ECO:0000259" key="9">
    <source>
        <dbReference type="PROSITE" id="PS50106"/>
    </source>
</evidence>
<keyword evidence="11" id="KW-1185">Reference proteome</keyword>
<proteinExistence type="predicted"/>
<keyword evidence="2" id="KW-0732">Signal</keyword>
<accession>A0A239IN26</accession>
<dbReference type="SUPFAM" id="SSF50494">
    <property type="entry name" value="Trypsin-like serine proteases"/>
    <property type="match status" value="1"/>
</dbReference>
<feature type="binding site" evidence="7">
    <location>
        <position position="162"/>
    </location>
    <ligand>
        <name>substrate</name>
    </ligand>
</feature>
<dbReference type="EMBL" id="FZPD01000003">
    <property type="protein sequence ID" value="SNS95146.1"/>
    <property type="molecule type" value="Genomic_DNA"/>
</dbReference>
<dbReference type="InterPro" id="IPR001940">
    <property type="entry name" value="Peptidase_S1C"/>
</dbReference>
<dbReference type="PROSITE" id="PS50106">
    <property type="entry name" value="PDZ"/>
    <property type="match status" value="1"/>
</dbReference>
<keyword evidence="8" id="KW-0812">Transmembrane</keyword>
<dbReference type="PRINTS" id="PR00834">
    <property type="entry name" value="PROTEASES2C"/>
</dbReference>
<dbReference type="Gene3D" id="2.30.42.10">
    <property type="match status" value="1"/>
</dbReference>
<evidence type="ECO:0000256" key="3">
    <source>
        <dbReference type="ARBA" id="ARBA00022737"/>
    </source>
</evidence>
<keyword evidence="1 10" id="KW-0645">Protease</keyword>
<evidence type="ECO:0000313" key="11">
    <source>
        <dbReference type="Proteomes" id="UP000198393"/>
    </source>
</evidence>